<dbReference type="AlphaFoldDB" id="A0A150M357"/>
<evidence type="ECO:0000313" key="2">
    <source>
        <dbReference type="Proteomes" id="UP000075455"/>
    </source>
</evidence>
<reference evidence="1 2" key="1">
    <citation type="submission" date="2016-01" db="EMBL/GenBank/DDBJ databases">
        <title>Draft Genome Sequences of Seven Thermophilic Sporeformers Isolated from Foods.</title>
        <authorList>
            <person name="Berendsen E.M."/>
            <person name="Wells-Bennik M.H."/>
            <person name="Krawcyk A.O."/>
            <person name="De Jong A."/>
            <person name="Holsappel S."/>
            <person name="Eijlander R.T."/>
            <person name="Kuipers O.P."/>
        </authorList>
    </citation>
    <scope>NUCLEOTIDE SEQUENCE [LARGE SCALE GENOMIC DNA]</scope>
    <source>
        <strain evidence="1 2">B4119</strain>
    </source>
</reference>
<gene>
    <name evidence="1" type="ORF">B4119_4020</name>
</gene>
<name>A0A150M357_9BACL</name>
<evidence type="ECO:0000313" key="1">
    <source>
        <dbReference type="EMBL" id="KYD18771.1"/>
    </source>
</evidence>
<proteinExistence type="predicted"/>
<protein>
    <submittedName>
        <fullName evidence="1">Uncharacterized protein</fullName>
    </submittedName>
</protein>
<dbReference type="EMBL" id="LQYS01000015">
    <property type="protein sequence ID" value="KYD18771.1"/>
    <property type="molecule type" value="Genomic_DNA"/>
</dbReference>
<sequence>MEGKTIFFPRDGCPESKAYYFLSDFMKPLYTNGKYGGVRER</sequence>
<accession>A0A150M357</accession>
<organism evidence="1 2">
    <name type="scientific">Saccharococcus caldoxylosilyticus</name>
    <dbReference type="NCBI Taxonomy" id="81408"/>
    <lineage>
        <taxon>Bacteria</taxon>
        <taxon>Bacillati</taxon>
        <taxon>Bacillota</taxon>
        <taxon>Bacilli</taxon>
        <taxon>Bacillales</taxon>
        <taxon>Anoxybacillaceae</taxon>
        <taxon>Saccharococcus</taxon>
    </lineage>
</organism>
<dbReference type="Proteomes" id="UP000075455">
    <property type="component" value="Unassembled WGS sequence"/>
</dbReference>
<comment type="caution">
    <text evidence="1">The sequence shown here is derived from an EMBL/GenBank/DDBJ whole genome shotgun (WGS) entry which is preliminary data.</text>
</comment>